<accession>A0ABN8AH04</accession>
<reference evidence="2 3" key="1">
    <citation type="submission" date="2021-10" db="EMBL/GenBank/DDBJ databases">
        <authorList>
            <person name="Koch H."/>
        </authorList>
    </citation>
    <scope>NUCLEOTIDE SEQUENCE [LARGE SCALE GENOMIC DNA]</scope>
    <source>
        <strain evidence="2">6680</strain>
    </source>
</reference>
<name>A0ABN8AH04_9PROT</name>
<keyword evidence="3" id="KW-1185">Reference proteome</keyword>
<feature type="compositionally biased region" description="Polar residues" evidence="1">
    <location>
        <begin position="43"/>
        <end position="52"/>
    </location>
</feature>
<feature type="region of interest" description="Disordered" evidence="1">
    <location>
        <begin position="25"/>
        <end position="52"/>
    </location>
</feature>
<dbReference type="Proteomes" id="UP000839052">
    <property type="component" value="Chromosome"/>
</dbReference>
<dbReference type="EMBL" id="OU912926">
    <property type="protein sequence ID" value="CAG9932015.1"/>
    <property type="molecule type" value="Genomic_DNA"/>
</dbReference>
<evidence type="ECO:0000256" key="1">
    <source>
        <dbReference type="SAM" id="MobiDB-lite"/>
    </source>
</evidence>
<proteinExistence type="predicted"/>
<evidence type="ECO:0000313" key="3">
    <source>
        <dbReference type="Proteomes" id="UP000839052"/>
    </source>
</evidence>
<protein>
    <submittedName>
        <fullName evidence="2">Uncharacterized protein</fullName>
    </submittedName>
</protein>
<organism evidence="2 3">
    <name type="scientific">Candidatus Nitrotoga arctica</name>
    <dbReference type="NCBI Taxonomy" id="453162"/>
    <lineage>
        <taxon>Bacteria</taxon>
        <taxon>Pseudomonadati</taxon>
        <taxon>Pseudomonadota</taxon>
        <taxon>Betaproteobacteria</taxon>
        <taxon>Nitrosomonadales</taxon>
        <taxon>Gallionellaceae</taxon>
        <taxon>Candidatus Nitrotoga</taxon>
    </lineage>
</organism>
<sequence length="52" mass="6062">MVNIVCTNIKIAARGKVQIHSQRYKSQEQRHNYPYNPPVIQTHLDNSSKFAH</sequence>
<evidence type="ECO:0000313" key="2">
    <source>
        <dbReference type="EMBL" id="CAG9932015.1"/>
    </source>
</evidence>
<gene>
    <name evidence="2" type="ORF">NTG6680_0762</name>
</gene>